<dbReference type="InterPro" id="IPR036291">
    <property type="entry name" value="NAD(P)-bd_dom_sf"/>
</dbReference>
<dbReference type="SUPFAM" id="SSF51735">
    <property type="entry name" value="NAD(P)-binding Rossmann-fold domains"/>
    <property type="match status" value="1"/>
</dbReference>
<dbReference type="EMBL" id="MCBR01020441">
    <property type="protein sequence ID" value="RKF55355.1"/>
    <property type="molecule type" value="Genomic_DNA"/>
</dbReference>
<comment type="caution">
    <text evidence="2">The sequence shown here is derived from an EMBL/GenBank/DDBJ whole genome shotgun (WGS) entry which is preliminary data.</text>
</comment>
<dbReference type="Proteomes" id="UP000285405">
    <property type="component" value="Unassembled WGS sequence"/>
</dbReference>
<evidence type="ECO:0000313" key="2">
    <source>
        <dbReference type="EMBL" id="RKF55355.1"/>
    </source>
</evidence>
<protein>
    <submittedName>
        <fullName evidence="2">Putative nad dependent epimerase dehydratase family protein</fullName>
    </submittedName>
</protein>
<dbReference type="PANTHER" id="PTHR43245">
    <property type="entry name" value="BIFUNCTIONAL POLYMYXIN RESISTANCE PROTEIN ARNA"/>
    <property type="match status" value="1"/>
</dbReference>
<evidence type="ECO:0000313" key="3">
    <source>
        <dbReference type="Proteomes" id="UP000285405"/>
    </source>
</evidence>
<dbReference type="InterPro" id="IPR001509">
    <property type="entry name" value="Epimerase_deHydtase"/>
</dbReference>
<dbReference type="Pfam" id="PF01370">
    <property type="entry name" value="Epimerase"/>
    <property type="match status" value="1"/>
</dbReference>
<dbReference type="OrthoDB" id="16464at2759"/>
<evidence type="ECO:0000259" key="1">
    <source>
        <dbReference type="Pfam" id="PF01370"/>
    </source>
</evidence>
<proteinExistence type="predicted"/>
<dbReference type="InterPro" id="IPR050177">
    <property type="entry name" value="Lipid_A_modif_metabolic_enz"/>
</dbReference>
<dbReference type="PANTHER" id="PTHR43245:SF11">
    <property type="entry name" value="LD23561P"/>
    <property type="match status" value="1"/>
</dbReference>
<organism evidence="2 3">
    <name type="scientific">Golovinomyces cichoracearum</name>
    <dbReference type="NCBI Taxonomy" id="62708"/>
    <lineage>
        <taxon>Eukaryota</taxon>
        <taxon>Fungi</taxon>
        <taxon>Dikarya</taxon>
        <taxon>Ascomycota</taxon>
        <taxon>Pezizomycotina</taxon>
        <taxon>Leotiomycetes</taxon>
        <taxon>Erysiphales</taxon>
        <taxon>Erysiphaceae</taxon>
        <taxon>Golovinomyces</taxon>
    </lineage>
</organism>
<feature type="domain" description="NAD-dependent epimerase/dehydratase" evidence="1">
    <location>
        <begin position="7"/>
        <end position="235"/>
    </location>
</feature>
<reference evidence="2 3" key="1">
    <citation type="journal article" date="2018" name="BMC Genomics">
        <title>Comparative genome analyses reveal sequence features reflecting distinct modes of host-adaptation between dicot and monocot powdery mildew.</title>
        <authorList>
            <person name="Wu Y."/>
            <person name="Ma X."/>
            <person name="Pan Z."/>
            <person name="Kale S.D."/>
            <person name="Song Y."/>
            <person name="King H."/>
            <person name="Zhang Q."/>
            <person name="Presley C."/>
            <person name="Deng X."/>
            <person name="Wei C.I."/>
            <person name="Xiao S."/>
        </authorList>
    </citation>
    <scope>NUCLEOTIDE SEQUENCE [LARGE SCALE GENOMIC DNA]</scope>
    <source>
        <strain evidence="2">UCSC1</strain>
    </source>
</reference>
<gene>
    <name evidence="2" type="ORF">GcC1_204013</name>
</gene>
<dbReference type="Gene3D" id="3.40.50.720">
    <property type="entry name" value="NAD(P)-binding Rossmann-like Domain"/>
    <property type="match status" value="1"/>
</dbReference>
<dbReference type="AlphaFoldDB" id="A0A420HD74"/>
<sequence>MAEKPSVLIIGGLGFIGRFLALYIHENNVASDVRIVDKALPMLAWLAPEFKEACSPEKCMQADASKELSLPRVFDRGDGKQWDYVFNCGGETRCSQDDEVYRVRSLALSIAVAKEAAKRGVKAFVELSTGAVYKSSPTPSKEDDKLQPWTRIAAFKLQAEEQIAKIDGLKLIIARIAFVYGDYATQFAASFLTLARVHKHLGEDLKWLWTKDLKVNTAHVKDVSRALWAMADWYAVQGRPRWNEEKMGPIPIFNIVDKGNTNQGEIAEILANIFQIKTGFQGTTASNFARMNIGSVVDDLNQKVLGPWAKLLEDAGITRPVPITPFFEKELLNDEDLCMDGSRLEEVVGFTYEYPQITQELLQSTINSYIRMGWWPE</sequence>
<name>A0A420HD74_9PEZI</name>
<accession>A0A420HD74</accession>